<dbReference type="InterPro" id="IPR001915">
    <property type="entry name" value="Peptidase_M48"/>
</dbReference>
<dbReference type="InterPro" id="IPR050083">
    <property type="entry name" value="HtpX_protease"/>
</dbReference>
<keyword evidence="11 13" id="KW-0472">Membrane</keyword>
<evidence type="ECO:0000313" key="15">
    <source>
        <dbReference type="EMBL" id="KXP14209.1"/>
    </source>
</evidence>
<dbReference type="EMBL" id="LSRF01000006">
    <property type="protein sequence ID" value="KXP14209.1"/>
    <property type="molecule type" value="Genomic_DNA"/>
</dbReference>
<dbReference type="GO" id="GO:0006508">
    <property type="term" value="P:proteolysis"/>
    <property type="evidence" value="ECO:0007669"/>
    <property type="project" value="UniProtKB-KW"/>
</dbReference>
<feature type="region of interest" description="Disordered" evidence="12">
    <location>
        <begin position="97"/>
        <end position="138"/>
    </location>
</feature>
<feature type="region of interest" description="Disordered" evidence="12">
    <location>
        <begin position="1"/>
        <end position="69"/>
    </location>
</feature>
<evidence type="ECO:0000313" key="16">
    <source>
        <dbReference type="Proteomes" id="UP000070258"/>
    </source>
</evidence>
<evidence type="ECO:0000259" key="14">
    <source>
        <dbReference type="Pfam" id="PF01435"/>
    </source>
</evidence>
<feature type="compositionally biased region" description="Pro residues" evidence="12">
    <location>
        <begin position="524"/>
        <end position="534"/>
    </location>
</feature>
<dbReference type="GO" id="GO:0046872">
    <property type="term" value="F:metal ion binding"/>
    <property type="evidence" value="ECO:0007669"/>
    <property type="project" value="UniProtKB-KW"/>
</dbReference>
<keyword evidence="4" id="KW-0645">Protease</keyword>
<comment type="subcellular location">
    <subcellularLocation>
        <location evidence="2">Cell membrane</location>
        <topology evidence="2">Multi-pass membrane protein</topology>
    </subcellularLocation>
</comment>
<keyword evidence="6" id="KW-0479">Metal-binding</keyword>
<dbReference type="GO" id="GO:0004222">
    <property type="term" value="F:metalloendopeptidase activity"/>
    <property type="evidence" value="ECO:0007669"/>
    <property type="project" value="InterPro"/>
</dbReference>
<evidence type="ECO:0000256" key="2">
    <source>
        <dbReference type="ARBA" id="ARBA00004651"/>
    </source>
</evidence>
<feature type="compositionally biased region" description="Low complexity" evidence="12">
    <location>
        <begin position="116"/>
        <end position="129"/>
    </location>
</feature>
<evidence type="ECO:0000256" key="8">
    <source>
        <dbReference type="ARBA" id="ARBA00022833"/>
    </source>
</evidence>
<sequence length="534" mass="55726">MDDSTEQTPGQEPKDDSAPTESARSGAFSSEPNESTMPSTGFFPVVQPEDVAPGADAAASVSPSDAATSAIPAADFPTERHRTGSHHALPELGAHDPAVTAGLGAAPSYPGTGEIPQFPAGAPFGAGPQFPGGPAGPVGPVTPVYQPPAYAGAPRRHPWEIPLLVIVILVTLLIYGGSILLAMLGAINEYTLLALLVPIVLWLGRGINWASPRVQGIQMTPTQFPEGYRMVREAAARYGMREVPDAFVVLGNGQINAFASGHGFRRFVVVYSDLFEIGGEARDPEALAYIIGHEVGHIAAGHVSYWRQVGSFAMSYLPVIGTALSRSQEYTADNYGYFNEPAGIPGGMGVLGAGKYLGKQVDFDQLADRASTDKGFFTWVVNLLSSHPVLTWRAAALRNRTRAGSLWFAPSQPLRGIGGGAVVPAGPVPVYNRQETLAPAPGAAPQAPAAHGFAHHAPSAGYPPAQPAQPGQPSQQAYPGQQPQQGGQPPQYPEGGYFAQRHQLSKDESGAQAEPGSDDRPGNPGTPPNGPAGS</sequence>
<dbReference type="AlphaFoldDB" id="A0A138AUZ1"/>
<feature type="compositionally biased region" description="Polar residues" evidence="12">
    <location>
        <begin position="19"/>
        <end position="39"/>
    </location>
</feature>
<dbReference type="GO" id="GO:0005886">
    <property type="term" value="C:plasma membrane"/>
    <property type="evidence" value="ECO:0007669"/>
    <property type="project" value="UniProtKB-SubCell"/>
</dbReference>
<evidence type="ECO:0000256" key="10">
    <source>
        <dbReference type="ARBA" id="ARBA00023049"/>
    </source>
</evidence>
<dbReference type="CDD" id="cd07325">
    <property type="entry name" value="M48_Ste24p_like"/>
    <property type="match status" value="1"/>
</dbReference>
<feature type="domain" description="Peptidase M48" evidence="14">
    <location>
        <begin position="313"/>
        <end position="400"/>
    </location>
</feature>
<feature type="transmembrane region" description="Helical" evidence="13">
    <location>
        <begin position="163"/>
        <end position="184"/>
    </location>
</feature>
<evidence type="ECO:0000256" key="6">
    <source>
        <dbReference type="ARBA" id="ARBA00022723"/>
    </source>
</evidence>
<accession>A0A138AUZ1</accession>
<feature type="compositionally biased region" description="Low complexity" evidence="12">
    <location>
        <begin position="439"/>
        <end position="489"/>
    </location>
</feature>
<organism evidence="15 16">
    <name type="scientific">Tsukamurella pseudospumae</name>
    <dbReference type="NCBI Taxonomy" id="239498"/>
    <lineage>
        <taxon>Bacteria</taxon>
        <taxon>Bacillati</taxon>
        <taxon>Actinomycetota</taxon>
        <taxon>Actinomycetes</taxon>
        <taxon>Mycobacteriales</taxon>
        <taxon>Tsukamurellaceae</taxon>
        <taxon>Tsukamurella</taxon>
    </lineage>
</organism>
<dbReference type="Proteomes" id="UP000070258">
    <property type="component" value="Unassembled WGS sequence"/>
</dbReference>
<evidence type="ECO:0000256" key="11">
    <source>
        <dbReference type="ARBA" id="ARBA00023136"/>
    </source>
</evidence>
<evidence type="ECO:0000256" key="12">
    <source>
        <dbReference type="SAM" id="MobiDB-lite"/>
    </source>
</evidence>
<keyword evidence="5 13" id="KW-0812">Transmembrane</keyword>
<feature type="compositionally biased region" description="Low complexity" evidence="12">
    <location>
        <begin position="51"/>
        <end position="69"/>
    </location>
</feature>
<comment type="caution">
    <text evidence="15">The sequence shown here is derived from an EMBL/GenBank/DDBJ whole genome shotgun (WGS) entry which is preliminary data.</text>
</comment>
<evidence type="ECO:0000256" key="3">
    <source>
        <dbReference type="ARBA" id="ARBA00022475"/>
    </source>
</evidence>
<proteinExistence type="predicted"/>
<feature type="domain" description="Peptidase M48" evidence="14">
    <location>
        <begin position="228"/>
        <end position="305"/>
    </location>
</feature>
<keyword evidence="7" id="KW-0378">Hydrolase</keyword>
<evidence type="ECO:0000256" key="13">
    <source>
        <dbReference type="SAM" id="Phobius"/>
    </source>
</evidence>
<evidence type="ECO:0000256" key="7">
    <source>
        <dbReference type="ARBA" id="ARBA00022801"/>
    </source>
</evidence>
<keyword evidence="8" id="KW-0862">Zinc</keyword>
<evidence type="ECO:0000256" key="5">
    <source>
        <dbReference type="ARBA" id="ARBA00022692"/>
    </source>
</evidence>
<dbReference type="Pfam" id="PF01435">
    <property type="entry name" value="Peptidase_M48"/>
    <property type="match status" value="2"/>
</dbReference>
<keyword evidence="3" id="KW-1003">Cell membrane</keyword>
<keyword evidence="10" id="KW-0482">Metalloprotease</keyword>
<keyword evidence="9 13" id="KW-1133">Transmembrane helix</keyword>
<dbReference type="STRING" id="239498.AXK60_21215"/>
<evidence type="ECO:0000256" key="1">
    <source>
        <dbReference type="ARBA" id="ARBA00001947"/>
    </source>
</evidence>
<name>A0A138AUZ1_9ACTN</name>
<evidence type="ECO:0000256" key="9">
    <source>
        <dbReference type="ARBA" id="ARBA00022989"/>
    </source>
</evidence>
<feature type="region of interest" description="Disordered" evidence="12">
    <location>
        <begin position="439"/>
        <end position="534"/>
    </location>
</feature>
<dbReference type="PANTHER" id="PTHR43221">
    <property type="entry name" value="PROTEASE HTPX"/>
    <property type="match status" value="1"/>
</dbReference>
<comment type="cofactor">
    <cofactor evidence="1">
        <name>Zn(2+)</name>
        <dbReference type="ChEBI" id="CHEBI:29105"/>
    </cofactor>
</comment>
<reference evidence="16" key="1">
    <citation type="submission" date="2016-02" db="EMBL/GenBank/DDBJ databases">
        <authorList>
            <person name="Wen L."/>
            <person name="He K."/>
            <person name="Yang H."/>
        </authorList>
    </citation>
    <scope>NUCLEOTIDE SEQUENCE [LARGE SCALE GENOMIC DNA]</scope>
    <source>
        <strain evidence="16">JCM 15929</strain>
    </source>
</reference>
<protein>
    <recommendedName>
        <fullName evidence="14">Peptidase M48 domain-containing protein</fullName>
    </recommendedName>
</protein>
<dbReference type="PANTHER" id="PTHR43221:SF1">
    <property type="entry name" value="PROTEASE HTPX"/>
    <property type="match status" value="1"/>
</dbReference>
<feature type="compositionally biased region" description="Polar residues" evidence="12">
    <location>
        <begin position="1"/>
        <end position="10"/>
    </location>
</feature>
<evidence type="ECO:0000256" key="4">
    <source>
        <dbReference type="ARBA" id="ARBA00022670"/>
    </source>
</evidence>
<gene>
    <name evidence="15" type="ORF">AXK60_21215</name>
</gene>
<dbReference type="Gene3D" id="3.30.2010.10">
    <property type="entry name" value="Metalloproteases ('zincins'), catalytic domain"/>
    <property type="match status" value="1"/>
</dbReference>